<name>A0A930UW45_9PAST</name>
<keyword evidence="1" id="KW-0812">Transmembrane</keyword>
<dbReference type="EMBL" id="JADION010000005">
    <property type="protein sequence ID" value="MBF4102286.1"/>
    <property type="molecule type" value="Genomic_DNA"/>
</dbReference>
<proteinExistence type="predicted"/>
<sequence>MFIGSLPFFINGAGNSSAYILVLFDQQLMGFTLLFLLSYIILRVAQL</sequence>
<evidence type="ECO:0000313" key="2">
    <source>
        <dbReference type="EMBL" id="MBF4102286.1"/>
    </source>
</evidence>
<accession>A0A930UW45</accession>
<feature type="transmembrane region" description="Helical" evidence="1">
    <location>
        <begin position="28"/>
        <end position="45"/>
    </location>
</feature>
<dbReference type="AlphaFoldDB" id="A0A930UW45"/>
<keyword evidence="1" id="KW-0472">Membrane</keyword>
<comment type="caution">
    <text evidence="2">The sequence shown here is derived from an EMBL/GenBank/DDBJ whole genome shotgun (WGS) entry which is preliminary data.</text>
</comment>
<organism evidence="2">
    <name type="scientific">Gallibacterium anatis</name>
    <dbReference type="NCBI Taxonomy" id="750"/>
    <lineage>
        <taxon>Bacteria</taxon>
        <taxon>Pseudomonadati</taxon>
        <taxon>Pseudomonadota</taxon>
        <taxon>Gammaproteobacteria</taxon>
        <taxon>Pasteurellales</taxon>
        <taxon>Pasteurellaceae</taxon>
        <taxon>Gallibacterium</taxon>
    </lineage>
</organism>
<keyword evidence="1" id="KW-1133">Transmembrane helix</keyword>
<protein>
    <submittedName>
        <fullName evidence="2">Uncharacterized protein</fullName>
    </submittedName>
</protein>
<evidence type="ECO:0000256" key="1">
    <source>
        <dbReference type="SAM" id="Phobius"/>
    </source>
</evidence>
<reference evidence="2" key="1">
    <citation type="submission" date="2020-11" db="EMBL/GenBank/DDBJ databases">
        <title>Gallibacterium anatis 1637, full genome, WGS.</title>
        <authorList>
            <person name="Laishevtcev A.I."/>
            <person name="Yakimova E.A."/>
            <person name="Petkovich D."/>
            <person name="Stepanova T.V."/>
            <person name="Kalendr R.S."/>
            <person name="Rubalsky E.O."/>
            <person name="Zulkarneev E.R."/>
            <person name="Aleshkin A.V."/>
        </authorList>
    </citation>
    <scope>NUCLEOTIDE SEQUENCE</scope>
    <source>
        <strain evidence="2">1637</strain>
    </source>
</reference>
<gene>
    <name evidence="2" type="ORF">INT80_02560</name>
</gene>